<gene>
    <name evidence="15" type="ORF">INT44_005968</name>
</gene>
<evidence type="ECO:0000256" key="6">
    <source>
        <dbReference type="ARBA" id="ARBA00022664"/>
    </source>
</evidence>
<dbReference type="AlphaFoldDB" id="A0A8H7PZ88"/>
<feature type="compositionally biased region" description="Low complexity" evidence="13">
    <location>
        <begin position="643"/>
        <end position="663"/>
    </location>
</feature>
<feature type="compositionally biased region" description="Basic and acidic residues" evidence="13">
    <location>
        <begin position="521"/>
        <end position="531"/>
    </location>
</feature>
<keyword evidence="10" id="KW-0866">Nonsense-mediated mRNA decay</keyword>
<feature type="region of interest" description="Disordered" evidence="13">
    <location>
        <begin position="772"/>
        <end position="807"/>
    </location>
</feature>
<feature type="compositionally biased region" description="Acidic residues" evidence="13">
    <location>
        <begin position="44"/>
        <end position="58"/>
    </location>
</feature>
<feature type="compositionally biased region" description="Polar residues" evidence="13">
    <location>
        <begin position="489"/>
        <end position="500"/>
    </location>
</feature>
<feature type="region of interest" description="Disordered" evidence="13">
    <location>
        <begin position="1"/>
        <end position="686"/>
    </location>
</feature>
<feature type="compositionally biased region" description="Basic and acidic residues" evidence="13">
    <location>
        <begin position="463"/>
        <end position="488"/>
    </location>
</feature>
<keyword evidence="9" id="KW-0694">RNA-binding</keyword>
<feature type="compositionally biased region" description="Polar residues" evidence="13">
    <location>
        <begin position="330"/>
        <end position="340"/>
    </location>
</feature>
<dbReference type="OrthoDB" id="3361414at2759"/>
<name>A0A8H7PZ88_9FUNG</name>
<evidence type="ECO:0000256" key="12">
    <source>
        <dbReference type="ARBA" id="ARBA00023242"/>
    </source>
</evidence>
<feature type="compositionally biased region" description="Basic and acidic residues" evidence="13">
    <location>
        <begin position="286"/>
        <end position="304"/>
    </location>
</feature>
<evidence type="ECO:0000259" key="14">
    <source>
        <dbReference type="Pfam" id="PF09405"/>
    </source>
</evidence>
<feature type="compositionally biased region" description="Low complexity" evidence="13">
    <location>
        <begin position="450"/>
        <end position="460"/>
    </location>
</feature>
<keyword evidence="16" id="KW-1185">Reference proteome</keyword>
<evidence type="ECO:0000256" key="9">
    <source>
        <dbReference type="ARBA" id="ARBA00022884"/>
    </source>
</evidence>
<comment type="caution">
    <text evidence="15">The sequence shown here is derived from an EMBL/GenBank/DDBJ whole genome shotgun (WGS) entry which is preliminary data.</text>
</comment>
<keyword evidence="11" id="KW-0508">mRNA splicing</keyword>
<dbReference type="GO" id="GO:0003729">
    <property type="term" value="F:mRNA binding"/>
    <property type="evidence" value="ECO:0007669"/>
    <property type="project" value="InterPro"/>
</dbReference>
<dbReference type="InterPro" id="IPR018545">
    <property type="entry name" value="Btz_dom"/>
</dbReference>
<dbReference type="GO" id="GO:0008380">
    <property type="term" value="P:RNA splicing"/>
    <property type="evidence" value="ECO:0007669"/>
    <property type="project" value="UniProtKB-KW"/>
</dbReference>
<feature type="compositionally biased region" description="Polar residues" evidence="13">
    <location>
        <begin position="132"/>
        <end position="170"/>
    </location>
</feature>
<evidence type="ECO:0000256" key="13">
    <source>
        <dbReference type="SAM" id="MobiDB-lite"/>
    </source>
</evidence>
<accession>A0A8H7PZ88</accession>
<keyword evidence="4" id="KW-0813">Transport</keyword>
<dbReference type="GO" id="GO:0005737">
    <property type="term" value="C:cytoplasm"/>
    <property type="evidence" value="ECO:0007669"/>
    <property type="project" value="UniProtKB-SubCell"/>
</dbReference>
<keyword evidence="7" id="KW-0509">mRNA transport</keyword>
<dbReference type="GO" id="GO:0035145">
    <property type="term" value="C:exon-exon junction complex"/>
    <property type="evidence" value="ECO:0007669"/>
    <property type="project" value="InterPro"/>
</dbReference>
<evidence type="ECO:0000256" key="7">
    <source>
        <dbReference type="ARBA" id="ARBA00022816"/>
    </source>
</evidence>
<dbReference type="GO" id="GO:0051028">
    <property type="term" value="P:mRNA transport"/>
    <property type="evidence" value="ECO:0007669"/>
    <property type="project" value="UniProtKB-KW"/>
</dbReference>
<evidence type="ECO:0000256" key="3">
    <source>
        <dbReference type="ARBA" id="ARBA00009548"/>
    </source>
</evidence>
<comment type="similarity">
    <text evidence="3">Belongs to the CASC3 family.</text>
</comment>
<feature type="compositionally biased region" description="Polar residues" evidence="13">
    <location>
        <begin position="305"/>
        <end position="317"/>
    </location>
</feature>
<feature type="compositionally biased region" description="Basic residues" evidence="13">
    <location>
        <begin position="507"/>
        <end position="520"/>
    </location>
</feature>
<feature type="compositionally biased region" description="Basic and acidic residues" evidence="13">
    <location>
        <begin position="408"/>
        <end position="432"/>
    </location>
</feature>
<evidence type="ECO:0000256" key="2">
    <source>
        <dbReference type="ARBA" id="ARBA00004496"/>
    </source>
</evidence>
<proteinExistence type="inferred from homology"/>
<evidence type="ECO:0000256" key="11">
    <source>
        <dbReference type="ARBA" id="ARBA00023187"/>
    </source>
</evidence>
<evidence type="ECO:0000313" key="16">
    <source>
        <dbReference type="Proteomes" id="UP000612746"/>
    </source>
</evidence>
<dbReference type="Proteomes" id="UP000612746">
    <property type="component" value="Unassembled WGS sequence"/>
</dbReference>
<keyword evidence="12" id="KW-0539">Nucleus</keyword>
<dbReference type="EMBL" id="JAEPRA010000007">
    <property type="protein sequence ID" value="KAG2182987.1"/>
    <property type="molecule type" value="Genomic_DNA"/>
</dbReference>
<feature type="compositionally biased region" description="Basic and acidic residues" evidence="13">
    <location>
        <begin position="382"/>
        <end position="396"/>
    </location>
</feature>
<evidence type="ECO:0000256" key="10">
    <source>
        <dbReference type="ARBA" id="ARBA00023161"/>
    </source>
</evidence>
<feature type="compositionally biased region" description="Basic and acidic residues" evidence="13">
    <location>
        <begin position="8"/>
        <end position="18"/>
    </location>
</feature>
<feature type="compositionally biased region" description="Basic residues" evidence="13">
    <location>
        <begin position="798"/>
        <end position="807"/>
    </location>
</feature>
<reference evidence="15" key="1">
    <citation type="submission" date="2020-12" db="EMBL/GenBank/DDBJ databases">
        <title>Metabolic potential, ecology and presence of endohyphal bacteria is reflected in genomic diversity of Mucoromycotina.</title>
        <authorList>
            <person name="Muszewska A."/>
            <person name="Okrasinska A."/>
            <person name="Steczkiewicz K."/>
            <person name="Drgas O."/>
            <person name="Orlowska M."/>
            <person name="Perlinska-Lenart U."/>
            <person name="Aleksandrzak-Piekarczyk T."/>
            <person name="Szatraj K."/>
            <person name="Zielenkiewicz U."/>
            <person name="Pilsyk S."/>
            <person name="Malc E."/>
            <person name="Mieczkowski P."/>
            <person name="Kruszewska J.S."/>
            <person name="Biernat P."/>
            <person name="Pawlowska J."/>
        </authorList>
    </citation>
    <scope>NUCLEOTIDE SEQUENCE</scope>
    <source>
        <strain evidence="15">WA0000051536</strain>
    </source>
</reference>
<feature type="compositionally biased region" description="Low complexity" evidence="13">
    <location>
        <begin position="623"/>
        <end position="634"/>
    </location>
</feature>
<evidence type="ECO:0000313" key="15">
    <source>
        <dbReference type="EMBL" id="KAG2182987.1"/>
    </source>
</evidence>
<evidence type="ECO:0000256" key="5">
    <source>
        <dbReference type="ARBA" id="ARBA00022490"/>
    </source>
</evidence>
<dbReference type="GO" id="GO:0006397">
    <property type="term" value="P:mRNA processing"/>
    <property type="evidence" value="ECO:0007669"/>
    <property type="project" value="UniProtKB-KW"/>
</dbReference>
<dbReference type="GO" id="GO:0006417">
    <property type="term" value="P:regulation of translation"/>
    <property type="evidence" value="ECO:0007669"/>
    <property type="project" value="UniProtKB-KW"/>
</dbReference>
<comment type="subcellular location">
    <subcellularLocation>
        <location evidence="2">Cytoplasm</location>
    </subcellularLocation>
    <subcellularLocation>
        <location evidence="1">Nucleus</location>
    </subcellularLocation>
</comment>
<organism evidence="15 16">
    <name type="scientific">Umbelopsis vinacea</name>
    <dbReference type="NCBI Taxonomy" id="44442"/>
    <lineage>
        <taxon>Eukaryota</taxon>
        <taxon>Fungi</taxon>
        <taxon>Fungi incertae sedis</taxon>
        <taxon>Mucoromycota</taxon>
        <taxon>Mucoromycotina</taxon>
        <taxon>Umbelopsidomycetes</taxon>
        <taxon>Umbelopsidales</taxon>
        <taxon>Umbelopsidaceae</taxon>
        <taxon>Umbelopsis</taxon>
    </lineage>
</organism>
<feature type="compositionally biased region" description="Low complexity" evidence="13">
    <location>
        <begin position="28"/>
        <end position="43"/>
    </location>
</feature>
<feature type="compositionally biased region" description="Polar residues" evidence="13">
    <location>
        <begin position="574"/>
        <end position="584"/>
    </location>
</feature>
<keyword evidence="8" id="KW-0810">Translation regulation</keyword>
<feature type="compositionally biased region" description="Basic and acidic residues" evidence="13">
    <location>
        <begin position="355"/>
        <end position="375"/>
    </location>
</feature>
<feature type="compositionally biased region" description="Polar residues" evidence="13">
    <location>
        <begin position="265"/>
        <end position="285"/>
    </location>
</feature>
<evidence type="ECO:0000256" key="8">
    <source>
        <dbReference type="ARBA" id="ARBA00022845"/>
    </source>
</evidence>
<sequence>MLKPRYSGRKEASEKAASDEEPQLSDHSSASGDLAESSDASSGSEDDEGNSSGGEDEASPPLKSRYEQRQKKSSQDSEKKRSGSEEGWGSPPKSIDKAVTWEAAATARPEKTTSSADRSKNLEEASIDNWKDTSATSTPKSTSDGGWGTVSQDGDSTAEGTWGSWSQNSGPRDRNDNWGRQNKTRGKANVPPRGRGSAPKPGRGNRGGQRGGARPDFSDRPPFQTSRGGKRGAFQGRPSGDRGFRGSQANSSMEPLKDDQLPWGTATTNDADTQPEGSKSNTQSEIKAEGDLTWGDAKEEKENQQDTSASTEAQENNKGARAPNKHKTRGSTPRTGNASDNGKKSDNQGVDDELIDKTAELELSDSKPTSEEGFKRNTVHQRRLEARREYRKKLEEDPSFVPHLGEFWSHDDRFRDDEMKNNGNDRRRDTPRGRGRGRGGRIGAELVEQPPAASAAPGPSQKWAHDGYESLLRMEERDEQHRRSKSEQMEQQGEYGQSQFAGDRGFGRQRGRGRGFRGGRGRSDQFGRSTRDAPANTSSENDSSKTLPRQPKAENVSSKSVAPLEVLADDNQESESQANATISHNADEDSDVEIILETPQWETEQVLGIPTPKSIGSEKSVTGEESGGMSQEGSAYDKHKKVGSPSIKWGKSSSRSSPSSSNWRQHEDQPEYSQEHPYPPHTMLSPNAMQFVPMTTMGGSPSNMMPMQAMYAVPMPMSGNREGMPPGPIMYAPVMNSQQGMFEANGMFYYNYDANQVPMYTPVMYYPQSQMPAENERAYQPSPKWGYSRKYTQQDRSRGKHHSPGPQ</sequence>
<keyword evidence="5" id="KW-0963">Cytoplasm</keyword>
<feature type="domain" description="Btz" evidence="14">
    <location>
        <begin position="370"/>
        <end position="488"/>
    </location>
</feature>
<dbReference type="GO" id="GO:0000184">
    <property type="term" value="P:nuclear-transcribed mRNA catabolic process, nonsense-mediated decay"/>
    <property type="evidence" value="ECO:0007669"/>
    <property type="project" value="UniProtKB-KW"/>
</dbReference>
<dbReference type="Pfam" id="PF09405">
    <property type="entry name" value="Btz"/>
    <property type="match status" value="1"/>
</dbReference>
<feature type="compositionally biased region" description="Basic and acidic residues" evidence="13">
    <location>
        <begin position="64"/>
        <end position="84"/>
    </location>
</feature>
<feature type="compositionally biased region" description="Polar residues" evidence="13">
    <location>
        <begin position="535"/>
        <end position="547"/>
    </location>
</feature>
<protein>
    <recommendedName>
        <fullName evidence="14">Btz domain-containing protein</fullName>
    </recommendedName>
</protein>
<keyword evidence="6" id="KW-0507">mRNA processing</keyword>
<evidence type="ECO:0000256" key="4">
    <source>
        <dbReference type="ARBA" id="ARBA00022448"/>
    </source>
</evidence>
<evidence type="ECO:0000256" key="1">
    <source>
        <dbReference type="ARBA" id="ARBA00004123"/>
    </source>
</evidence>